<evidence type="ECO:0000256" key="1">
    <source>
        <dbReference type="SAM" id="MobiDB-lite"/>
    </source>
</evidence>
<sequence>MASTKNPSPKYHPDTYRLIQTHPENLQTNTVSLFDLHEDMQTVDSISLPDQRKGLMKEKINHSPRLSGGSLSNDYGAPH</sequence>
<proteinExistence type="predicted"/>
<organism evidence="2 3">
    <name type="scientific">Sporosarcina ureae</name>
    <dbReference type="NCBI Taxonomy" id="1571"/>
    <lineage>
        <taxon>Bacteria</taxon>
        <taxon>Bacillati</taxon>
        <taxon>Bacillota</taxon>
        <taxon>Bacilli</taxon>
        <taxon>Bacillales</taxon>
        <taxon>Caryophanaceae</taxon>
        <taxon>Sporosarcina</taxon>
    </lineage>
</organism>
<accession>A0ABM6JVG4</accession>
<feature type="region of interest" description="Disordered" evidence="1">
    <location>
        <begin position="55"/>
        <end position="79"/>
    </location>
</feature>
<dbReference type="Proteomes" id="UP000192486">
    <property type="component" value="Chromosome"/>
</dbReference>
<dbReference type="RefSeq" id="WP_037561849.1">
    <property type="nucleotide sequence ID" value="NZ_CP015108.1"/>
</dbReference>
<evidence type="ECO:0000313" key="3">
    <source>
        <dbReference type="Proteomes" id="UP000192486"/>
    </source>
</evidence>
<gene>
    <name evidence="2" type="ORF">SporoS204_08275</name>
</gene>
<keyword evidence="3" id="KW-1185">Reference proteome</keyword>
<reference evidence="2 3" key="1">
    <citation type="submission" date="2016-04" db="EMBL/GenBank/DDBJ databases">
        <title>Comparative Genomics and Epigenetics of Sporosarcina ureae.</title>
        <authorList>
            <person name="Oliver A.S."/>
            <person name="Cooper K.K."/>
        </authorList>
    </citation>
    <scope>NUCLEOTIDE SEQUENCE [LARGE SCALE GENOMIC DNA]</scope>
    <source>
        <strain evidence="2 3">S204</strain>
    </source>
</reference>
<name>A0ABM6JVG4_SPOUR</name>
<protein>
    <submittedName>
        <fullName evidence="2">Uncharacterized protein</fullName>
    </submittedName>
</protein>
<dbReference type="EMBL" id="CP015108">
    <property type="protein sequence ID" value="ARF14140.1"/>
    <property type="molecule type" value="Genomic_DNA"/>
</dbReference>
<evidence type="ECO:0000313" key="2">
    <source>
        <dbReference type="EMBL" id="ARF14140.1"/>
    </source>
</evidence>